<dbReference type="PROSITE" id="PS50883">
    <property type="entry name" value="EAL"/>
    <property type="match status" value="1"/>
</dbReference>
<dbReference type="Gene3D" id="3.30.450.20">
    <property type="entry name" value="PAS domain"/>
    <property type="match status" value="1"/>
</dbReference>
<comment type="caution">
    <text evidence="4">The sequence shown here is derived from an EMBL/GenBank/DDBJ whole genome shotgun (WGS) entry which is preliminary data.</text>
</comment>
<dbReference type="PANTHER" id="PTHR33121">
    <property type="entry name" value="CYCLIC DI-GMP PHOSPHODIESTERASE PDEF"/>
    <property type="match status" value="1"/>
</dbReference>
<dbReference type="InterPro" id="IPR013655">
    <property type="entry name" value="PAS_fold_3"/>
</dbReference>
<sequence length="572" mass="65282">MSLPQDELLITDYDNDVLNQRLVHIFDFFNEGLFYMGNDDTMMLYNPDFYHQFGIESDTLTFSDWLSLVHPMDKKLLQHRVDEHIITEESRATVQYRVKKTNGQYIWLEGNAVTKTIDGEHFMIGSHKDISDQKLMEDYIHQAAFFDSASGLYNRSKLLLDIDEITNKNAESYALIYIQLDDIKSYLNQYGTDIVKDLLNHVVSALHELPDELADFYRIRSDDFAILLKGNHQYDELKHICSQIMKHYSKSATEHGHLYGNDISIGVLPNLDSAYQAEELINIASRTCQFASAKNNSRIEIYSGRIQKSVDRFFFIERGLKEALNQRSLSVKFQPIINAQSGKVSSFEALVRWRSSEFGEIFPDEFIPVAEKKGLIVDLGYFVFEKACEFIGRYNKQNGVDIRVNINVSVLQLLNSNFPNNILTMAKTADVPPSSIMLELTETVILDGDKNALNQLHSLSEMGFLLSLDDFGAGFSSLNSFFDLPLNQIKIDKTIAWKTQTNHASEQYLEFLIQLCRSNSVDIVIEGIETADMHQKFKEMGATYLQGYWFSKPLSLASASRYTLGALSTNSV</sequence>
<dbReference type="InterPro" id="IPR000014">
    <property type="entry name" value="PAS"/>
</dbReference>
<dbReference type="InterPro" id="IPR050706">
    <property type="entry name" value="Cyclic-di-GMP_PDE-like"/>
</dbReference>
<dbReference type="Proteomes" id="UP001140978">
    <property type="component" value="Unassembled WGS sequence"/>
</dbReference>
<name>A0A9X4FEI4_9VIBR</name>
<reference evidence="4" key="1">
    <citation type="submission" date="2022-02" db="EMBL/GenBank/DDBJ databases">
        <title>Emergence and expansion in Europe of a Vibrio aestuarianus clonal complex pathogenic for oysters.</title>
        <authorList>
            <person name="Mesnil A."/>
            <person name="Travers M.-A."/>
        </authorList>
    </citation>
    <scope>NUCLEOTIDE SEQUENCE</scope>
    <source>
        <strain evidence="4">19_064_15T1</strain>
    </source>
</reference>
<dbReference type="InterPro" id="IPR035965">
    <property type="entry name" value="PAS-like_dom_sf"/>
</dbReference>
<evidence type="ECO:0000313" key="5">
    <source>
        <dbReference type="Proteomes" id="UP001140978"/>
    </source>
</evidence>
<evidence type="ECO:0000259" key="1">
    <source>
        <dbReference type="PROSITE" id="PS50113"/>
    </source>
</evidence>
<evidence type="ECO:0000259" key="3">
    <source>
        <dbReference type="PROSITE" id="PS50887"/>
    </source>
</evidence>
<evidence type="ECO:0000259" key="2">
    <source>
        <dbReference type="PROSITE" id="PS50883"/>
    </source>
</evidence>
<dbReference type="NCBIfam" id="TIGR00254">
    <property type="entry name" value="GGDEF"/>
    <property type="match status" value="1"/>
</dbReference>
<dbReference type="InterPro" id="IPR029787">
    <property type="entry name" value="Nucleotide_cyclase"/>
</dbReference>
<dbReference type="Gene3D" id="3.20.20.450">
    <property type="entry name" value="EAL domain"/>
    <property type="match status" value="1"/>
</dbReference>
<dbReference type="EMBL" id="JAKNAX010000020">
    <property type="protein sequence ID" value="MDE1346632.1"/>
    <property type="molecule type" value="Genomic_DNA"/>
</dbReference>
<feature type="domain" description="GGDEF" evidence="3">
    <location>
        <begin position="171"/>
        <end position="304"/>
    </location>
</feature>
<dbReference type="InterPro" id="IPR035919">
    <property type="entry name" value="EAL_sf"/>
</dbReference>
<dbReference type="SMART" id="SM00052">
    <property type="entry name" value="EAL"/>
    <property type="match status" value="1"/>
</dbReference>
<dbReference type="CDD" id="cd01948">
    <property type="entry name" value="EAL"/>
    <property type="match status" value="1"/>
</dbReference>
<organism evidence="4 5">
    <name type="scientific">Vibrio aestuarianus</name>
    <dbReference type="NCBI Taxonomy" id="28171"/>
    <lineage>
        <taxon>Bacteria</taxon>
        <taxon>Pseudomonadati</taxon>
        <taxon>Pseudomonadota</taxon>
        <taxon>Gammaproteobacteria</taxon>
        <taxon>Vibrionales</taxon>
        <taxon>Vibrionaceae</taxon>
        <taxon>Vibrio</taxon>
    </lineage>
</organism>
<dbReference type="Gene3D" id="3.30.70.270">
    <property type="match status" value="1"/>
</dbReference>
<dbReference type="InterPro" id="IPR000160">
    <property type="entry name" value="GGDEF_dom"/>
</dbReference>
<dbReference type="Pfam" id="PF00990">
    <property type="entry name" value="GGDEF"/>
    <property type="match status" value="1"/>
</dbReference>
<dbReference type="InterPro" id="IPR000700">
    <property type="entry name" value="PAS-assoc_C"/>
</dbReference>
<feature type="domain" description="PAC" evidence="1">
    <location>
        <begin position="92"/>
        <end position="142"/>
    </location>
</feature>
<feature type="domain" description="EAL" evidence="2">
    <location>
        <begin position="313"/>
        <end position="567"/>
    </location>
</feature>
<dbReference type="Pfam" id="PF08447">
    <property type="entry name" value="PAS_3"/>
    <property type="match status" value="1"/>
</dbReference>
<dbReference type="InterPro" id="IPR043128">
    <property type="entry name" value="Rev_trsase/Diguanyl_cyclase"/>
</dbReference>
<accession>A0A9X4FEI4</accession>
<gene>
    <name evidence="4" type="ORF">L9X51_09335</name>
</gene>
<dbReference type="GO" id="GO:0071111">
    <property type="term" value="F:cyclic-guanylate-specific phosphodiesterase activity"/>
    <property type="evidence" value="ECO:0007669"/>
    <property type="project" value="InterPro"/>
</dbReference>
<dbReference type="RefSeq" id="WP_274676062.1">
    <property type="nucleotide sequence ID" value="NZ_JAKNAX010000020.1"/>
</dbReference>
<dbReference type="SUPFAM" id="SSF141868">
    <property type="entry name" value="EAL domain-like"/>
    <property type="match status" value="1"/>
</dbReference>
<proteinExistence type="predicted"/>
<dbReference type="SUPFAM" id="SSF55073">
    <property type="entry name" value="Nucleotide cyclase"/>
    <property type="match status" value="1"/>
</dbReference>
<dbReference type="NCBIfam" id="TIGR00229">
    <property type="entry name" value="sensory_box"/>
    <property type="match status" value="1"/>
</dbReference>
<dbReference type="SMART" id="SM00267">
    <property type="entry name" value="GGDEF"/>
    <property type="match status" value="1"/>
</dbReference>
<dbReference type="InterPro" id="IPR001633">
    <property type="entry name" value="EAL_dom"/>
</dbReference>
<protein>
    <submittedName>
        <fullName evidence="4">EAL domain-containing protein</fullName>
    </submittedName>
</protein>
<dbReference type="AlphaFoldDB" id="A0A9X4FEI4"/>
<evidence type="ECO:0000313" key="4">
    <source>
        <dbReference type="EMBL" id="MDE1346632.1"/>
    </source>
</evidence>
<dbReference type="Pfam" id="PF00563">
    <property type="entry name" value="EAL"/>
    <property type="match status" value="1"/>
</dbReference>
<dbReference type="PROSITE" id="PS50887">
    <property type="entry name" value="GGDEF"/>
    <property type="match status" value="1"/>
</dbReference>
<dbReference type="PANTHER" id="PTHR33121:SF79">
    <property type="entry name" value="CYCLIC DI-GMP PHOSPHODIESTERASE PDED-RELATED"/>
    <property type="match status" value="1"/>
</dbReference>
<dbReference type="SUPFAM" id="SSF55785">
    <property type="entry name" value="PYP-like sensor domain (PAS domain)"/>
    <property type="match status" value="1"/>
</dbReference>
<dbReference type="PROSITE" id="PS50113">
    <property type="entry name" value="PAC"/>
    <property type="match status" value="1"/>
</dbReference>